<evidence type="ECO:0000313" key="2">
    <source>
        <dbReference type="EMBL" id="PKY41440.1"/>
    </source>
</evidence>
<evidence type="ECO:0000313" key="3">
    <source>
        <dbReference type="Proteomes" id="UP000234323"/>
    </source>
</evidence>
<name>A0A2I1G497_9GLOM</name>
<gene>
    <name evidence="2" type="ORF">RhiirA4_455018</name>
</gene>
<dbReference type="EMBL" id="LLXI01000149">
    <property type="protein sequence ID" value="PKY41440.1"/>
    <property type="molecule type" value="Genomic_DNA"/>
</dbReference>
<comment type="caution">
    <text evidence="2">The sequence shown here is derived from an EMBL/GenBank/DDBJ whole genome shotgun (WGS) entry which is preliminary data.</text>
</comment>
<organism evidence="2 3">
    <name type="scientific">Rhizophagus irregularis</name>
    <dbReference type="NCBI Taxonomy" id="588596"/>
    <lineage>
        <taxon>Eukaryota</taxon>
        <taxon>Fungi</taxon>
        <taxon>Fungi incertae sedis</taxon>
        <taxon>Mucoromycota</taxon>
        <taxon>Glomeromycotina</taxon>
        <taxon>Glomeromycetes</taxon>
        <taxon>Glomerales</taxon>
        <taxon>Glomeraceae</taxon>
        <taxon>Rhizophagus</taxon>
    </lineage>
</organism>
<dbReference type="AlphaFoldDB" id="A0A2I1G497"/>
<dbReference type="Proteomes" id="UP000234323">
    <property type="component" value="Unassembled WGS sequence"/>
</dbReference>
<protein>
    <submittedName>
        <fullName evidence="2">Uncharacterized protein</fullName>
    </submittedName>
</protein>
<sequence length="49" mass="5456">MNKKQKINSPTSKNGKVLSPEPKDLVLGPGLQIFRSKFWTRSGSDPKKS</sequence>
<proteinExistence type="predicted"/>
<accession>A0A2I1G497</accession>
<reference evidence="2 3" key="1">
    <citation type="submission" date="2015-10" db="EMBL/GenBank/DDBJ databases">
        <title>Genome analyses suggest a sexual origin of heterokaryosis in a supposedly ancient asexual fungus.</title>
        <authorList>
            <person name="Ropars J."/>
            <person name="Sedzielewska K."/>
            <person name="Noel J."/>
            <person name="Charron P."/>
            <person name="Farinelli L."/>
            <person name="Marton T."/>
            <person name="Kruger M."/>
            <person name="Pelin A."/>
            <person name="Brachmann A."/>
            <person name="Corradi N."/>
        </authorList>
    </citation>
    <scope>NUCLEOTIDE SEQUENCE [LARGE SCALE GENOMIC DNA]</scope>
    <source>
        <strain evidence="2 3">A4</strain>
    </source>
</reference>
<evidence type="ECO:0000256" key="1">
    <source>
        <dbReference type="SAM" id="MobiDB-lite"/>
    </source>
</evidence>
<keyword evidence="3" id="KW-1185">Reference proteome</keyword>
<feature type="region of interest" description="Disordered" evidence="1">
    <location>
        <begin position="1"/>
        <end position="24"/>
    </location>
</feature>